<dbReference type="InterPro" id="IPR002539">
    <property type="entry name" value="MaoC-like_dom"/>
</dbReference>
<dbReference type="PANTHER" id="PTHR42993:SF1">
    <property type="entry name" value="MAOC-LIKE DEHYDRATASE DOMAIN-CONTAINING PROTEIN"/>
    <property type="match status" value="1"/>
</dbReference>
<dbReference type="InterPro" id="IPR029069">
    <property type="entry name" value="HotDog_dom_sf"/>
</dbReference>
<dbReference type="CDD" id="cd03450">
    <property type="entry name" value="NodN"/>
    <property type="match status" value="1"/>
</dbReference>
<reference evidence="2" key="1">
    <citation type="submission" date="2020-05" db="EMBL/GenBank/DDBJ databases">
        <authorList>
            <person name="Chiriac C."/>
            <person name="Salcher M."/>
            <person name="Ghai R."/>
            <person name="Kavagutti S V."/>
        </authorList>
    </citation>
    <scope>NUCLEOTIDE SEQUENCE</scope>
</reference>
<dbReference type="SUPFAM" id="SSF54637">
    <property type="entry name" value="Thioesterase/thiol ester dehydrase-isomerase"/>
    <property type="match status" value="1"/>
</dbReference>
<evidence type="ECO:0000259" key="1">
    <source>
        <dbReference type="Pfam" id="PF01575"/>
    </source>
</evidence>
<feature type="domain" description="MaoC-like" evidence="1">
    <location>
        <begin position="14"/>
        <end position="121"/>
    </location>
</feature>
<dbReference type="Pfam" id="PF01575">
    <property type="entry name" value="MaoC_dehydratas"/>
    <property type="match status" value="1"/>
</dbReference>
<gene>
    <name evidence="2" type="ORF">UFOPK3423_00174</name>
</gene>
<proteinExistence type="predicted"/>
<name>A0A6J7CT54_9ZZZZ</name>
<dbReference type="AlphaFoldDB" id="A0A6J7CT54"/>
<dbReference type="InterPro" id="IPR039375">
    <property type="entry name" value="NodN-like"/>
</dbReference>
<organism evidence="2">
    <name type="scientific">freshwater metagenome</name>
    <dbReference type="NCBI Taxonomy" id="449393"/>
    <lineage>
        <taxon>unclassified sequences</taxon>
        <taxon>metagenomes</taxon>
        <taxon>ecological metagenomes</taxon>
    </lineage>
</organism>
<evidence type="ECO:0000313" key="2">
    <source>
        <dbReference type="EMBL" id="CAB4860024.1"/>
    </source>
</evidence>
<dbReference type="EMBL" id="CAFBLQ010000010">
    <property type="protein sequence ID" value="CAB4860024.1"/>
    <property type="molecule type" value="Genomic_DNA"/>
</dbReference>
<dbReference type="Gene3D" id="3.10.129.10">
    <property type="entry name" value="Hotdog Thioesterase"/>
    <property type="match status" value="1"/>
</dbReference>
<protein>
    <submittedName>
        <fullName evidence="2">Unannotated protein</fullName>
    </submittedName>
</protein>
<accession>A0A6J7CT54</accession>
<dbReference type="PANTHER" id="PTHR42993">
    <property type="entry name" value="MAOC-LIKE DEHYDRATASE DOMAIN-CONTAINING PROTEIN"/>
    <property type="match status" value="1"/>
</dbReference>
<sequence>MAPITLNGPDELRAAVGRELAVSDWHELSQEEVARFAEVTGDDYWLHVDAQRAAQTPLGGTIVHGLFTLSLGPKFLSETFDVQGFGYALNYGYNKVRFTAPMPVGGRVRMRVQVIAADDVPGGIQITVLQTFEREGAEKPVCVAEWVMRYLSA</sequence>